<sequence>MAVLAIFPAPMPLPARTLGLSKRNVSLPIFPCLPHKYIFTKLFPPWQRFEGCRDPFFQRGSRSTNSLTVVCTSLQAPSQQGPSPGRGRLM</sequence>
<proteinExistence type="predicted"/>
<organism evidence="1 2">
    <name type="scientific">Aspergillus pseudoustus</name>
    <dbReference type="NCBI Taxonomy" id="1810923"/>
    <lineage>
        <taxon>Eukaryota</taxon>
        <taxon>Fungi</taxon>
        <taxon>Dikarya</taxon>
        <taxon>Ascomycota</taxon>
        <taxon>Pezizomycotina</taxon>
        <taxon>Eurotiomycetes</taxon>
        <taxon>Eurotiomycetidae</taxon>
        <taxon>Eurotiales</taxon>
        <taxon>Aspergillaceae</taxon>
        <taxon>Aspergillus</taxon>
        <taxon>Aspergillus subgen. Nidulantes</taxon>
    </lineage>
</organism>
<name>A0ABR4K4K5_9EURO</name>
<evidence type="ECO:0000313" key="2">
    <source>
        <dbReference type="Proteomes" id="UP001610446"/>
    </source>
</evidence>
<keyword evidence="2" id="KW-1185">Reference proteome</keyword>
<protein>
    <submittedName>
        <fullName evidence="1">Uncharacterized protein</fullName>
    </submittedName>
</protein>
<gene>
    <name evidence="1" type="ORF">BJY01DRAFT_212772</name>
</gene>
<evidence type="ECO:0000313" key="1">
    <source>
        <dbReference type="EMBL" id="KAL2847250.1"/>
    </source>
</evidence>
<dbReference type="Proteomes" id="UP001610446">
    <property type="component" value="Unassembled WGS sequence"/>
</dbReference>
<accession>A0ABR4K4K5</accession>
<comment type="caution">
    <text evidence="1">The sequence shown here is derived from an EMBL/GenBank/DDBJ whole genome shotgun (WGS) entry which is preliminary data.</text>
</comment>
<dbReference type="EMBL" id="JBFXLU010000057">
    <property type="protein sequence ID" value="KAL2847250.1"/>
    <property type="molecule type" value="Genomic_DNA"/>
</dbReference>
<reference evidence="1 2" key="1">
    <citation type="submission" date="2024-07" db="EMBL/GenBank/DDBJ databases">
        <title>Section-level genome sequencing and comparative genomics of Aspergillus sections Usti and Cavernicolus.</title>
        <authorList>
            <consortium name="Lawrence Berkeley National Laboratory"/>
            <person name="Nybo J.L."/>
            <person name="Vesth T.C."/>
            <person name="Theobald S."/>
            <person name="Frisvad J.C."/>
            <person name="Larsen T.O."/>
            <person name="Kjaerboelling I."/>
            <person name="Rothschild-Mancinelli K."/>
            <person name="Lyhne E.K."/>
            <person name="Kogle M.E."/>
            <person name="Barry K."/>
            <person name="Clum A."/>
            <person name="Na H."/>
            <person name="Ledsgaard L."/>
            <person name="Lin J."/>
            <person name="Lipzen A."/>
            <person name="Kuo A."/>
            <person name="Riley R."/>
            <person name="Mondo S."/>
            <person name="Labutti K."/>
            <person name="Haridas S."/>
            <person name="Pangalinan J."/>
            <person name="Salamov A.A."/>
            <person name="Simmons B.A."/>
            <person name="Magnuson J.K."/>
            <person name="Chen J."/>
            <person name="Drula E."/>
            <person name="Henrissat B."/>
            <person name="Wiebenga A."/>
            <person name="Lubbers R.J."/>
            <person name="Gomes A.C."/>
            <person name="Makela M.R."/>
            <person name="Stajich J."/>
            <person name="Grigoriev I.V."/>
            <person name="Mortensen U.H."/>
            <person name="De Vries R.P."/>
            <person name="Baker S.E."/>
            <person name="Andersen M.R."/>
        </authorList>
    </citation>
    <scope>NUCLEOTIDE SEQUENCE [LARGE SCALE GENOMIC DNA]</scope>
    <source>
        <strain evidence="1 2">CBS 123904</strain>
    </source>
</reference>